<dbReference type="eggNOG" id="ENOG502QRA4">
    <property type="taxonomic scope" value="Eukaryota"/>
</dbReference>
<dbReference type="Proteomes" id="UP000008311">
    <property type="component" value="Unassembled WGS sequence"/>
</dbReference>
<dbReference type="InterPro" id="IPR025886">
    <property type="entry name" value="PP2-like"/>
</dbReference>
<dbReference type="PANTHER" id="PTHR32278:SF111">
    <property type="entry name" value="F-BOX PROTEIN PP2-B12-RELATED"/>
    <property type="match status" value="1"/>
</dbReference>
<dbReference type="AlphaFoldDB" id="B9T5X3"/>
<protein>
    <submittedName>
        <fullName evidence="1">Uncharacterized protein</fullName>
    </submittedName>
</protein>
<dbReference type="EMBL" id="EQ974560">
    <property type="protein sequence ID" value="EEF28745.1"/>
    <property type="molecule type" value="Genomic_DNA"/>
</dbReference>
<reference evidence="2" key="1">
    <citation type="journal article" date="2010" name="Nat. Biotechnol.">
        <title>Draft genome sequence of the oilseed species Ricinus communis.</title>
        <authorList>
            <person name="Chan A.P."/>
            <person name="Crabtree J."/>
            <person name="Zhao Q."/>
            <person name="Lorenzi H."/>
            <person name="Orvis J."/>
            <person name="Puiu D."/>
            <person name="Melake-Berhan A."/>
            <person name="Jones K.M."/>
            <person name="Redman J."/>
            <person name="Chen G."/>
            <person name="Cahoon E.B."/>
            <person name="Gedil M."/>
            <person name="Stanke M."/>
            <person name="Haas B.J."/>
            <person name="Wortman J.R."/>
            <person name="Fraser-Liggett C.M."/>
            <person name="Ravel J."/>
            <person name="Rabinowicz P.D."/>
        </authorList>
    </citation>
    <scope>NUCLEOTIDE SEQUENCE [LARGE SCALE GENOMIC DNA]</scope>
    <source>
        <strain evidence="2">cv. Hale</strain>
    </source>
</reference>
<accession>B9T5X3</accession>
<name>B9T5X3_RICCO</name>
<dbReference type="InParanoid" id="B9T5X3"/>
<dbReference type="Pfam" id="PF14299">
    <property type="entry name" value="PP2"/>
    <property type="match status" value="1"/>
</dbReference>
<organism evidence="1 2">
    <name type="scientific">Ricinus communis</name>
    <name type="common">Castor bean</name>
    <dbReference type="NCBI Taxonomy" id="3988"/>
    <lineage>
        <taxon>Eukaryota</taxon>
        <taxon>Viridiplantae</taxon>
        <taxon>Streptophyta</taxon>
        <taxon>Embryophyta</taxon>
        <taxon>Tracheophyta</taxon>
        <taxon>Spermatophyta</taxon>
        <taxon>Magnoliopsida</taxon>
        <taxon>eudicotyledons</taxon>
        <taxon>Gunneridae</taxon>
        <taxon>Pentapetalae</taxon>
        <taxon>rosids</taxon>
        <taxon>fabids</taxon>
        <taxon>Malpighiales</taxon>
        <taxon>Euphorbiaceae</taxon>
        <taxon>Acalyphoideae</taxon>
        <taxon>Acalypheae</taxon>
        <taxon>Ricinus</taxon>
    </lineage>
</organism>
<evidence type="ECO:0000313" key="2">
    <source>
        <dbReference type="Proteomes" id="UP000008311"/>
    </source>
</evidence>
<evidence type="ECO:0000313" key="1">
    <source>
        <dbReference type="EMBL" id="EEF28745.1"/>
    </source>
</evidence>
<keyword evidence="2" id="KW-1185">Reference proteome</keyword>
<sequence length="191" mass="21871">MLAARDLVIVWGDTPQYRKWMNLPDTRFAEVAELKYIRWLEIRGKIDTCMLSPATSYAAYPVYKWSKSGFDHFYPIEVSIGIAGGRKNIEQVCLSPKEQMSPDLLQIKPQLLQILPQMRQHLLQTSASIGRSSRQGRVQGLQRPKRREDGWLEIGLGKYFNRHGEDGELEMSIMEVKAPKTGLTVQIRPKG</sequence>
<dbReference type="PANTHER" id="PTHR32278">
    <property type="entry name" value="F-BOX DOMAIN-CONTAINING PROTEIN"/>
    <property type="match status" value="1"/>
</dbReference>
<gene>
    <name evidence="1" type="ORF">RCOM_0279620</name>
</gene>
<proteinExistence type="predicted"/>
<dbReference type="STRING" id="3988.B9T5X3"/>